<gene>
    <name evidence="1" type="ORF">PAHA3_1473</name>
</gene>
<evidence type="ECO:0000313" key="2">
    <source>
        <dbReference type="Proteomes" id="UP000069697"/>
    </source>
</evidence>
<protein>
    <submittedName>
        <fullName evidence="1">Uncharacterized protein</fullName>
    </submittedName>
</protein>
<dbReference type="AlphaFoldDB" id="A0A100VKH2"/>
<proteinExistence type="predicted"/>
<reference evidence="2" key="2">
    <citation type="submission" date="2016-01" db="EMBL/GenBank/DDBJ databases">
        <title>Draft Genome Sequence of Paenibacillus amylolyticus Heshi-A3 that Was Isolated from Fermented Rice Bran with Aging Salted Mackerel, Which Was Named Heshiko as Traditional Fermented Seafood in Japan.</title>
        <authorList>
            <person name="Akuzawa S."/>
            <person name="Nakagawa J."/>
            <person name="Kanekatsu T."/>
            <person name="Kubota E."/>
            <person name="Ohtake R."/>
            <person name="Suzuki T."/>
            <person name="Kanesaki Y."/>
        </authorList>
    </citation>
    <scope>NUCLEOTIDE SEQUENCE [LARGE SCALE GENOMIC DNA]</scope>
    <source>
        <strain evidence="2">Heshi-A3</strain>
    </source>
</reference>
<accession>A0A100VKH2</accession>
<dbReference type="Proteomes" id="UP000069697">
    <property type="component" value="Unassembled WGS sequence"/>
</dbReference>
<dbReference type="EMBL" id="BCNV01000001">
    <property type="protein sequence ID" value="GAS81399.1"/>
    <property type="molecule type" value="Genomic_DNA"/>
</dbReference>
<evidence type="ECO:0000313" key="1">
    <source>
        <dbReference type="EMBL" id="GAS81399.1"/>
    </source>
</evidence>
<comment type="caution">
    <text evidence="1">The sequence shown here is derived from an EMBL/GenBank/DDBJ whole genome shotgun (WGS) entry which is preliminary data.</text>
</comment>
<reference evidence="1 2" key="1">
    <citation type="journal article" date="2016" name="Genome Announc.">
        <title>Draft Genome Sequence of Paenibacillus amylolyticus Heshi-A3, Isolated from Fermented Rice Bran in a Japanese Fermented Seafood Dish.</title>
        <authorList>
            <person name="Akuzawa S."/>
            <person name="Nagaoka J."/>
            <person name="Kanekatsu M."/>
            <person name="Kubota E."/>
            <person name="Ohtake R."/>
            <person name="Suzuki T."/>
            <person name="Kanesaki Y."/>
        </authorList>
    </citation>
    <scope>NUCLEOTIDE SEQUENCE [LARGE SCALE GENOMIC DNA]</scope>
    <source>
        <strain evidence="1 2">Heshi-A3</strain>
    </source>
</reference>
<name>A0A100VKH2_PAEAM</name>
<organism evidence="1 2">
    <name type="scientific">Paenibacillus amylolyticus</name>
    <dbReference type="NCBI Taxonomy" id="1451"/>
    <lineage>
        <taxon>Bacteria</taxon>
        <taxon>Bacillati</taxon>
        <taxon>Bacillota</taxon>
        <taxon>Bacilli</taxon>
        <taxon>Bacillales</taxon>
        <taxon>Paenibacillaceae</taxon>
        <taxon>Paenibacillus</taxon>
    </lineage>
</organism>
<sequence length="74" mass="8594">MPNFENLKIKLRNYKMDREITLNQSTGLTCYDIQKQVAFPVNAEFHTSNCKGEIYDERTFSIIQTLHLGQANLV</sequence>